<sequence length="470" mass="53559">MSNNLLIWLAVAPIVAFIILYILFNYIISGRKCVCIVVLADIGRSPRMQYHALSFAKEGFAVDLIGYGGSSPLQDLTKNEQVNIYFLPEVPSITTLLPRLLSYATKVIWQTTSLCVTLLLTPKSSHILLQNPPSIPTLAVVWVVAAIRRSKVIIDWHNYGYSILGLTLGHQHPLVKFSKWFEKTFGRFANGNLCVTDAMKKDLHENWKIKAHTVYDRAPDNFKETDLQNKHQLYLELSKFYQVFATSKFPENPAIEKTRFTIKDEDGKLSLLEDRPALLVSSTSWTIDEDFSILVDALDSYESFCEQGNDLPKLVCVITGKGQLKDYYSKQLDQKPWKHISVCLPWLEAEDYPTLLGCADVGVCLHKSSSGLDLPMKVVDMFGCCLPVCAINFNCLSELVKHCENGLIFKDSKELAENLKELLTDYQNNTLLKKLRCNLKEFQKVRWHHNWKTNVEPLFIETDQSNKKQD</sequence>
<evidence type="ECO:0000256" key="11">
    <source>
        <dbReference type="ARBA" id="ARBA00022989"/>
    </source>
</evidence>
<dbReference type="EC" id="2.4.1.142" evidence="3"/>
<evidence type="ECO:0000256" key="20">
    <source>
        <dbReference type="SAM" id="Phobius"/>
    </source>
</evidence>
<evidence type="ECO:0000256" key="3">
    <source>
        <dbReference type="ARBA" id="ARBA00012611"/>
    </source>
</evidence>
<gene>
    <name evidence="22" type="ORF">OCBIM_22016511mg</name>
</gene>
<evidence type="ECO:0000259" key="21">
    <source>
        <dbReference type="Pfam" id="PF00534"/>
    </source>
</evidence>
<comment type="function">
    <text evidence="17">Mannosyltransferase that operates in the biosynthetic pathway of dolichol-linked oligosaccharides, the glycan precursors employed in protein asparagine (N)-glycosylation. The assembly of dolichol-linked oligosaccharides begins on the cytosolic side of the endoplasmic reticulum membrane and finishes in its lumen. The sequential addition of sugars to dolichol pyrophosphate produces dolichol-linked oligosaccharides containing fourteen sugars, including two GlcNAcs, nine mannoses and three glucoses. Once assembled, the oligosaccharide is transferred from the lipid to nascent proteins by oligosaccharyltransferases. Catalyzes, on the cytoplasmic face of the endoplasmic reticulum, the addition of the first mannose residues to the dolichol-linked oligosaccharide chain, to produce Man1GlcNAc(2)-PP-dolichol core oligosaccharide. Man1GlcNAc(2)-PP-dolichol is a substrate for ALG2, the following enzyme in the biosynthetic pathway.</text>
</comment>
<comment type="catalytic activity">
    <reaction evidence="16">
        <text>an N,N'-diacetylchitobiosyl-diphospho-di-trans,poly-cis-dolichol + GDP-alpha-D-mannose = a beta-D-Man-(1-&gt;4)-beta-D-GlcNAc-(1-&gt;4)-alpha-D-GlcNAc-diphospho-di-trans,poly-cis-dolichol + GDP + H(+)</text>
        <dbReference type="Rhea" id="RHEA:13865"/>
        <dbReference type="Rhea" id="RHEA-COMP:19510"/>
        <dbReference type="Rhea" id="RHEA-COMP:19511"/>
        <dbReference type="ChEBI" id="CHEBI:15378"/>
        <dbReference type="ChEBI" id="CHEBI:57269"/>
        <dbReference type="ChEBI" id="CHEBI:57527"/>
        <dbReference type="ChEBI" id="CHEBI:58189"/>
        <dbReference type="ChEBI" id="CHEBI:58472"/>
        <dbReference type="EC" id="2.4.1.142"/>
    </reaction>
    <physiologicalReaction direction="left-to-right" evidence="16">
        <dbReference type="Rhea" id="RHEA:13866"/>
    </physiologicalReaction>
</comment>
<proteinExistence type="inferred from homology"/>
<evidence type="ECO:0000256" key="17">
    <source>
        <dbReference type="ARBA" id="ARBA00056362"/>
    </source>
</evidence>
<keyword evidence="9" id="KW-0256">Endoplasmic reticulum</keyword>
<evidence type="ECO:0000256" key="4">
    <source>
        <dbReference type="ARBA" id="ARBA00015841"/>
    </source>
</evidence>
<comment type="subcellular location">
    <subcellularLocation>
        <location evidence="1">Endoplasmic reticulum membrane</location>
        <topology evidence="1">Single-pass membrane protein</topology>
    </subcellularLocation>
</comment>
<dbReference type="EMBL" id="KQ429904">
    <property type="protein sequence ID" value="KOF64959.1"/>
    <property type="molecule type" value="Genomic_DNA"/>
</dbReference>
<keyword evidence="6" id="KW-0328">Glycosyltransferase</keyword>
<evidence type="ECO:0000256" key="5">
    <source>
        <dbReference type="ARBA" id="ARBA00022553"/>
    </source>
</evidence>
<evidence type="ECO:0000256" key="1">
    <source>
        <dbReference type="ARBA" id="ARBA00004389"/>
    </source>
</evidence>
<evidence type="ECO:0000256" key="16">
    <source>
        <dbReference type="ARBA" id="ARBA00045071"/>
    </source>
</evidence>
<accession>A0A0L8FK87</accession>
<dbReference type="CDD" id="cd03816">
    <property type="entry name" value="GT33_ALG1-like"/>
    <property type="match status" value="1"/>
</dbReference>
<dbReference type="STRING" id="37653.A0A0L8FK87"/>
<keyword evidence="8 20" id="KW-0812">Transmembrane</keyword>
<dbReference type="KEGG" id="obi:106882808"/>
<evidence type="ECO:0000256" key="12">
    <source>
        <dbReference type="ARBA" id="ARBA00023136"/>
    </source>
</evidence>
<dbReference type="OMA" id="CKLIIDW"/>
<evidence type="ECO:0000256" key="9">
    <source>
        <dbReference type="ARBA" id="ARBA00022824"/>
    </source>
</evidence>
<evidence type="ECO:0000256" key="6">
    <source>
        <dbReference type="ARBA" id="ARBA00022676"/>
    </source>
</evidence>
<dbReference type="AlphaFoldDB" id="A0A0L8FK87"/>
<dbReference type="OrthoDB" id="614844at2759"/>
<evidence type="ECO:0000256" key="10">
    <source>
        <dbReference type="ARBA" id="ARBA00022968"/>
    </source>
</evidence>
<comment type="similarity">
    <text evidence="18">Belongs to the glycosyltransferase group 1 family. Glycosyltransferase 33 subfamily.</text>
</comment>
<organism evidence="22">
    <name type="scientific">Octopus bimaculoides</name>
    <name type="common">California two-spotted octopus</name>
    <dbReference type="NCBI Taxonomy" id="37653"/>
    <lineage>
        <taxon>Eukaryota</taxon>
        <taxon>Metazoa</taxon>
        <taxon>Spiralia</taxon>
        <taxon>Lophotrochozoa</taxon>
        <taxon>Mollusca</taxon>
        <taxon>Cephalopoda</taxon>
        <taxon>Coleoidea</taxon>
        <taxon>Octopodiformes</taxon>
        <taxon>Octopoda</taxon>
        <taxon>Incirrata</taxon>
        <taxon>Octopodidae</taxon>
        <taxon>Octopus</taxon>
    </lineage>
</organism>
<keyword evidence="11 20" id="KW-1133">Transmembrane helix</keyword>
<dbReference type="PANTHER" id="PTHR13036:SF0">
    <property type="entry name" value="CHITOBIOSYLDIPHOSPHODOLICHOL BETA-MANNOSYLTRANSFERASE"/>
    <property type="match status" value="1"/>
</dbReference>
<feature type="domain" description="Glycosyl transferase family 1" evidence="21">
    <location>
        <begin position="297"/>
        <end position="427"/>
    </location>
</feature>
<keyword evidence="12 20" id="KW-0472">Membrane</keyword>
<evidence type="ECO:0000256" key="19">
    <source>
        <dbReference type="ARBA" id="ARBA00082785"/>
    </source>
</evidence>
<keyword evidence="10" id="KW-0735">Signal-anchor</keyword>
<evidence type="ECO:0000256" key="18">
    <source>
        <dbReference type="ARBA" id="ARBA00061237"/>
    </source>
</evidence>
<dbReference type="PANTHER" id="PTHR13036">
    <property type="entry name" value="BETA1,4 MANNOSYLTRANSFERASE"/>
    <property type="match status" value="1"/>
</dbReference>
<dbReference type="Gene3D" id="3.40.50.2000">
    <property type="entry name" value="Glycogen Phosphorylase B"/>
    <property type="match status" value="1"/>
</dbReference>
<reference evidence="22" key="1">
    <citation type="submission" date="2015-07" db="EMBL/GenBank/DDBJ databases">
        <title>MeaNS - Measles Nucleotide Surveillance Program.</title>
        <authorList>
            <person name="Tran T."/>
            <person name="Druce J."/>
        </authorList>
    </citation>
    <scope>NUCLEOTIDE SEQUENCE</scope>
    <source>
        <strain evidence="22">UCB-OBI-ISO-001</strain>
        <tissue evidence="22">Gonad</tissue>
    </source>
</reference>
<keyword evidence="7" id="KW-0808">Transferase</keyword>
<feature type="transmembrane region" description="Helical" evidence="20">
    <location>
        <begin position="6"/>
        <end position="24"/>
    </location>
</feature>
<evidence type="ECO:0000256" key="8">
    <source>
        <dbReference type="ARBA" id="ARBA00022692"/>
    </source>
</evidence>
<evidence type="ECO:0000256" key="15">
    <source>
        <dbReference type="ARBA" id="ARBA00033088"/>
    </source>
</evidence>
<dbReference type="GO" id="GO:0004578">
    <property type="term" value="F:chitobiosyldiphosphodolichol beta-mannosyltransferase activity"/>
    <property type="evidence" value="ECO:0007669"/>
    <property type="project" value="UniProtKB-EC"/>
</dbReference>
<comment type="pathway">
    <text evidence="2">Protein modification; protein glycosylation.</text>
</comment>
<evidence type="ECO:0000256" key="13">
    <source>
        <dbReference type="ARBA" id="ARBA00031434"/>
    </source>
</evidence>
<evidence type="ECO:0000256" key="7">
    <source>
        <dbReference type="ARBA" id="ARBA00022679"/>
    </source>
</evidence>
<dbReference type="FunFam" id="3.40.50.2000:FF:000109">
    <property type="entry name" value="Chitobiosyldiphosphodolichol beta-mannosyltransferase"/>
    <property type="match status" value="1"/>
</dbReference>
<evidence type="ECO:0000256" key="14">
    <source>
        <dbReference type="ARBA" id="ARBA00031566"/>
    </source>
</evidence>
<protein>
    <recommendedName>
        <fullName evidence="4">Chitobiosyldiphosphodolichol beta-mannosyltransferase</fullName>
        <ecNumber evidence="3">2.4.1.142</ecNumber>
    </recommendedName>
    <alternativeName>
        <fullName evidence="19">Asparagine-linked glycosylation protein 1 homolog</fullName>
    </alternativeName>
    <alternativeName>
        <fullName evidence="14">Beta-1,4-mannosyltransferase</fullName>
    </alternativeName>
    <alternativeName>
        <fullName evidence="15">GDP-Man:GlcNAc2-PP-dolichol mannosyltransferase</fullName>
    </alternativeName>
    <alternativeName>
        <fullName evidence="13">GDP-mannose-dolichol diphosphochitobiose mannosyltransferase</fullName>
    </alternativeName>
</protein>
<dbReference type="GO" id="GO:0005789">
    <property type="term" value="C:endoplasmic reticulum membrane"/>
    <property type="evidence" value="ECO:0007669"/>
    <property type="project" value="UniProtKB-SubCell"/>
</dbReference>
<dbReference type="FunFam" id="3.40.50.2000:FF:000096">
    <property type="entry name" value="ALG1, chitobiosyldiphosphodolichol beta-mannosyltransferase"/>
    <property type="match status" value="1"/>
</dbReference>
<evidence type="ECO:0000313" key="22">
    <source>
        <dbReference type="EMBL" id="KOF64959.1"/>
    </source>
</evidence>
<dbReference type="InterPro" id="IPR001296">
    <property type="entry name" value="Glyco_trans_1"/>
</dbReference>
<dbReference type="InterPro" id="IPR026051">
    <property type="entry name" value="ALG1-like"/>
</dbReference>
<name>A0A0L8FK87_OCTBM</name>
<dbReference type="Pfam" id="PF00534">
    <property type="entry name" value="Glycos_transf_1"/>
    <property type="match status" value="1"/>
</dbReference>
<evidence type="ECO:0000256" key="2">
    <source>
        <dbReference type="ARBA" id="ARBA00004922"/>
    </source>
</evidence>
<dbReference type="SUPFAM" id="SSF53756">
    <property type="entry name" value="UDP-Glycosyltransferase/glycogen phosphorylase"/>
    <property type="match status" value="1"/>
</dbReference>
<keyword evidence="5" id="KW-0597">Phosphoprotein</keyword>